<evidence type="ECO:0000256" key="2">
    <source>
        <dbReference type="ARBA" id="ARBA00008072"/>
    </source>
</evidence>
<dbReference type="SUPFAM" id="SSF50129">
    <property type="entry name" value="GroES-like"/>
    <property type="match status" value="1"/>
</dbReference>
<dbReference type="InterPro" id="IPR011032">
    <property type="entry name" value="GroES-like_sf"/>
</dbReference>
<dbReference type="GO" id="GO:0046872">
    <property type="term" value="F:metal ion binding"/>
    <property type="evidence" value="ECO:0007669"/>
    <property type="project" value="UniProtKB-KW"/>
</dbReference>
<evidence type="ECO:0000256" key="1">
    <source>
        <dbReference type="ARBA" id="ARBA00001947"/>
    </source>
</evidence>
<evidence type="ECO:0000259" key="6">
    <source>
        <dbReference type="SMART" id="SM00829"/>
    </source>
</evidence>
<dbReference type="EMBL" id="ML977607">
    <property type="protein sequence ID" value="KAF1998000.1"/>
    <property type="molecule type" value="Genomic_DNA"/>
</dbReference>
<evidence type="ECO:0000256" key="3">
    <source>
        <dbReference type="ARBA" id="ARBA00022723"/>
    </source>
</evidence>
<dbReference type="GO" id="GO:0016491">
    <property type="term" value="F:oxidoreductase activity"/>
    <property type="evidence" value="ECO:0007669"/>
    <property type="project" value="UniProtKB-KW"/>
</dbReference>
<sequence length="283" mass="29825">MTTPTIPDKMIAAQVVELKRLYELVEVPAPKDLAPDDLLIKTAVASLCHTDFMVLEGLFGDTLPRTGSHEGTGTVVAIGSDVQNVMIGDRVMASIFCHPCCGCNDCLGPENFSQYCQYIGGKKGVTTHGFFAGYAAIDATQAAKLPDRVSFPTAAPLACAGCTVWRGVLQSELKAAEWLAIVGSGGGLCHIGVQFGKALGLNLIGIDARDEVIEVTKQRKADIVIDAIIGREKVVEEVKKVTNAGGSAGNACGERPGRLSWSPMRSRYPSAISSSEISGSRGL</sequence>
<dbReference type="AlphaFoldDB" id="A0A6A5W7U3"/>
<dbReference type="OrthoDB" id="256333at2759"/>
<keyword evidence="3" id="KW-0479">Metal-binding</keyword>
<dbReference type="InterPro" id="IPR013154">
    <property type="entry name" value="ADH-like_N"/>
</dbReference>
<dbReference type="Proteomes" id="UP000799779">
    <property type="component" value="Unassembled WGS sequence"/>
</dbReference>
<gene>
    <name evidence="7" type="ORF">P154DRAFT_604624</name>
</gene>
<comment type="similarity">
    <text evidence="2">Belongs to the zinc-containing alcohol dehydrogenase family.</text>
</comment>
<dbReference type="PANTHER" id="PTHR42940:SF8">
    <property type="entry name" value="VACUOLAR PROTEIN SORTING-ASSOCIATED PROTEIN 11"/>
    <property type="match status" value="1"/>
</dbReference>
<keyword evidence="5" id="KW-0560">Oxidoreductase</keyword>
<reference evidence="7" key="1">
    <citation type="journal article" date="2020" name="Stud. Mycol.">
        <title>101 Dothideomycetes genomes: a test case for predicting lifestyles and emergence of pathogens.</title>
        <authorList>
            <person name="Haridas S."/>
            <person name="Albert R."/>
            <person name="Binder M."/>
            <person name="Bloem J."/>
            <person name="Labutti K."/>
            <person name="Salamov A."/>
            <person name="Andreopoulos B."/>
            <person name="Baker S."/>
            <person name="Barry K."/>
            <person name="Bills G."/>
            <person name="Bluhm B."/>
            <person name="Cannon C."/>
            <person name="Castanera R."/>
            <person name="Culley D."/>
            <person name="Daum C."/>
            <person name="Ezra D."/>
            <person name="Gonzalez J."/>
            <person name="Henrissat B."/>
            <person name="Kuo A."/>
            <person name="Liang C."/>
            <person name="Lipzen A."/>
            <person name="Lutzoni F."/>
            <person name="Magnuson J."/>
            <person name="Mondo S."/>
            <person name="Nolan M."/>
            <person name="Ohm R."/>
            <person name="Pangilinan J."/>
            <person name="Park H.-J."/>
            <person name="Ramirez L."/>
            <person name="Alfaro M."/>
            <person name="Sun H."/>
            <person name="Tritt A."/>
            <person name="Yoshinaga Y."/>
            <person name="Zwiers L.-H."/>
            <person name="Turgeon B."/>
            <person name="Goodwin S."/>
            <person name="Spatafora J."/>
            <person name="Crous P."/>
            <person name="Grigoriev I."/>
        </authorList>
    </citation>
    <scope>NUCLEOTIDE SEQUENCE</scope>
    <source>
        <strain evidence="7">CBS 123094</strain>
    </source>
</reference>
<dbReference type="Gene3D" id="3.90.180.10">
    <property type="entry name" value="Medium-chain alcohol dehydrogenases, catalytic domain"/>
    <property type="match status" value="1"/>
</dbReference>
<dbReference type="SMART" id="SM00829">
    <property type="entry name" value="PKS_ER"/>
    <property type="match status" value="1"/>
</dbReference>
<organism evidence="7 8">
    <name type="scientific">Amniculicola lignicola CBS 123094</name>
    <dbReference type="NCBI Taxonomy" id="1392246"/>
    <lineage>
        <taxon>Eukaryota</taxon>
        <taxon>Fungi</taxon>
        <taxon>Dikarya</taxon>
        <taxon>Ascomycota</taxon>
        <taxon>Pezizomycotina</taxon>
        <taxon>Dothideomycetes</taxon>
        <taxon>Pleosporomycetidae</taxon>
        <taxon>Pleosporales</taxon>
        <taxon>Amniculicolaceae</taxon>
        <taxon>Amniculicola</taxon>
    </lineage>
</organism>
<dbReference type="Pfam" id="PF08240">
    <property type="entry name" value="ADH_N"/>
    <property type="match status" value="1"/>
</dbReference>
<evidence type="ECO:0000256" key="5">
    <source>
        <dbReference type="ARBA" id="ARBA00023002"/>
    </source>
</evidence>
<feature type="domain" description="Enoyl reductase (ER)" evidence="6">
    <location>
        <begin position="18"/>
        <end position="283"/>
    </location>
</feature>
<protein>
    <submittedName>
        <fullName evidence="7">GroES-like protein</fullName>
    </submittedName>
</protein>
<evidence type="ECO:0000313" key="7">
    <source>
        <dbReference type="EMBL" id="KAF1998000.1"/>
    </source>
</evidence>
<name>A0A6A5W7U3_9PLEO</name>
<keyword evidence="8" id="KW-1185">Reference proteome</keyword>
<dbReference type="SUPFAM" id="SSF51735">
    <property type="entry name" value="NAD(P)-binding Rossmann-fold domains"/>
    <property type="match status" value="1"/>
</dbReference>
<keyword evidence="4" id="KW-0862">Zinc</keyword>
<dbReference type="InterPro" id="IPR020843">
    <property type="entry name" value="ER"/>
</dbReference>
<comment type="cofactor">
    <cofactor evidence="1">
        <name>Zn(2+)</name>
        <dbReference type="ChEBI" id="CHEBI:29105"/>
    </cofactor>
</comment>
<proteinExistence type="inferred from homology"/>
<dbReference type="InterPro" id="IPR036291">
    <property type="entry name" value="NAD(P)-bd_dom_sf"/>
</dbReference>
<dbReference type="Gene3D" id="3.40.50.720">
    <property type="entry name" value="NAD(P)-binding Rossmann-like Domain"/>
    <property type="match status" value="1"/>
</dbReference>
<evidence type="ECO:0000256" key="4">
    <source>
        <dbReference type="ARBA" id="ARBA00022833"/>
    </source>
</evidence>
<accession>A0A6A5W7U3</accession>
<evidence type="ECO:0000313" key="8">
    <source>
        <dbReference type="Proteomes" id="UP000799779"/>
    </source>
</evidence>
<dbReference type="PANTHER" id="PTHR42940">
    <property type="entry name" value="ALCOHOL DEHYDROGENASE 1-RELATED"/>
    <property type="match status" value="1"/>
</dbReference>